<gene>
    <name evidence="1" type="ORF">NIES267_26120</name>
</gene>
<proteinExistence type="predicted"/>
<evidence type="ECO:0008006" key="3">
    <source>
        <dbReference type="Google" id="ProtNLM"/>
    </source>
</evidence>
<organism evidence="1 2">
    <name type="scientific">Calothrix parasitica NIES-267</name>
    <dbReference type="NCBI Taxonomy" id="1973488"/>
    <lineage>
        <taxon>Bacteria</taxon>
        <taxon>Bacillati</taxon>
        <taxon>Cyanobacteriota</taxon>
        <taxon>Cyanophyceae</taxon>
        <taxon>Nostocales</taxon>
        <taxon>Calotrichaceae</taxon>
        <taxon>Calothrix</taxon>
    </lineage>
</organism>
<dbReference type="AlphaFoldDB" id="A0A1Z4LPH1"/>
<dbReference type="Proteomes" id="UP000218418">
    <property type="component" value="Chromosome"/>
</dbReference>
<protein>
    <recommendedName>
        <fullName evidence="3">CopG-like ribbon-helix-helix domain-containing protein</fullName>
    </recommendedName>
</protein>
<name>A0A1Z4LPH1_9CYAN</name>
<reference evidence="1 2" key="1">
    <citation type="submission" date="2017-06" db="EMBL/GenBank/DDBJ databases">
        <title>Genome sequencing of cyanobaciteial culture collection at National Institute for Environmental Studies (NIES).</title>
        <authorList>
            <person name="Hirose Y."/>
            <person name="Shimura Y."/>
            <person name="Fujisawa T."/>
            <person name="Nakamura Y."/>
            <person name="Kawachi M."/>
        </authorList>
    </citation>
    <scope>NUCLEOTIDE SEQUENCE [LARGE SCALE GENOMIC DNA]</scope>
    <source>
        <strain evidence="1 2">NIES-267</strain>
    </source>
</reference>
<sequence length="84" mass="9527">MFFYLFLCVSVYLTEEHTVEPMINVMAKVTVTLYMEEQDKEALQLLADAEERSLSQMAVLILKRATKQAEAEGKISPKQGKGDK</sequence>
<evidence type="ECO:0000313" key="1">
    <source>
        <dbReference type="EMBL" id="BAY83126.1"/>
    </source>
</evidence>
<evidence type="ECO:0000313" key="2">
    <source>
        <dbReference type="Proteomes" id="UP000218418"/>
    </source>
</evidence>
<dbReference type="EMBL" id="AP018227">
    <property type="protein sequence ID" value="BAY83126.1"/>
    <property type="molecule type" value="Genomic_DNA"/>
</dbReference>
<keyword evidence="2" id="KW-1185">Reference proteome</keyword>
<accession>A0A1Z4LPH1</accession>